<dbReference type="Proteomes" id="UP001054945">
    <property type="component" value="Unassembled WGS sequence"/>
</dbReference>
<evidence type="ECO:0000313" key="1">
    <source>
        <dbReference type="EMBL" id="GIY91800.1"/>
    </source>
</evidence>
<name>A0AAV4XCU9_CAEEX</name>
<comment type="caution">
    <text evidence="1">The sequence shown here is derived from an EMBL/GenBank/DDBJ whole genome shotgun (WGS) entry which is preliminary data.</text>
</comment>
<reference evidence="1 2" key="1">
    <citation type="submission" date="2021-06" db="EMBL/GenBank/DDBJ databases">
        <title>Caerostris extrusa draft genome.</title>
        <authorList>
            <person name="Kono N."/>
            <person name="Arakawa K."/>
        </authorList>
    </citation>
    <scope>NUCLEOTIDE SEQUENCE [LARGE SCALE GENOMIC DNA]</scope>
</reference>
<sequence length="96" mass="11284">MPAVSLLPQISLAKRDRRINKVYIKCSLMSRNGNRIRRRLSKPRLDFDFKMILGRPPVRLTSRLKFECRQALPDIRQGKVCSGHCCLELKCERLWT</sequence>
<dbReference type="EMBL" id="BPLR01000055">
    <property type="protein sequence ID" value="GIY91800.1"/>
    <property type="molecule type" value="Genomic_DNA"/>
</dbReference>
<proteinExistence type="predicted"/>
<gene>
    <name evidence="1" type="ORF">CEXT_399751</name>
</gene>
<organism evidence="1 2">
    <name type="scientific">Caerostris extrusa</name>
    <name type="common">Bark spider</name>
    <name type="synonym">Caerostris bankana</name>
    <dbReference type="NCBI Taxonomy" id="172846"/>
    <lineage>
        <taxon>Eukaryota</taxon>
        <taxon>Metazoa</taxon>
        <taxon>Ecdysozoa</taxon>
        <taxon>Arthropoda</taxon>
        <taxon>Chelicerata</taxon>
        <taxon>Arachnida</taxon>
        <taxon>Araneae</taxon>
        <taxon>Araneomorphae</taxon>
        <taxon>Entelegynae</taxon>
        <taxon>Araneoidea</taxon>
        <taxon>Araneidae</taxon>
        <taxon>Caerostris</taxon>
    </lineage>
</organism>
<evidence type="ECO:0000313" key="2">
    <source>
        <dbReference type="Proteomes" id="UP001054945"/>
    </source>
</evidence>
<accession>A0AAV4XCU9</accession>
<keyword evidence="2" id="KW-1185">Reference proteome</keyword>
<protein>
    <submittedName>
        <fullName evidence="1">Uncharacterized protein</fullName>
    </submittedName>
</protein>
<dbReference type="AlphaFoldDB" id="A0AAV4XCU9"/>